<name>A0ABR1S287_9PEZI</name>
<keyword evidence="2" id="KW-1185">Reference proteome</keyword>
<protein>
    <submittedName>
        <fullName evidence="1">Uncharacterized protein</fullName>
    </submittedName>
</protein>
<gene>
    <name evidence="1" type="ORF">PG993_012366</name>
</gene>
<accession>A0ABR1S287</accession>
<dbReference type="Proteomes" id="UP001444661">
    <property type="component" value="Unassembled WGS sequence"/>
</dbReference>
<proteinExistence type="predicted"/>
<reference evidence="1 2" key="1">
    <citation type="submission" date="2023-01" db="EMBL/GenBank/DDBJ databases">
        <title>Analysis of 21 Apiospora genomes using comparative genomics revels a genus with tremendous synthesis potential of carbohydrate active enzymes and secondary metabolites.</title>
        <authorList>
            <person name="Sorensen T."/>
        </authorList>
    </citation>
    <scope>NUCLEOTIDE SEQUENCE [LARGE SCALE GENOMIC DNA]</scope>
    <source>
        <strain evidence="1 2">CBS 33761</strain>
    </source>
</reference>
<dbReference type="EMBL" id="JAQQWK010000011">
    <property type="protein sequence ID" value="KAK8024300.1"/>
    <property type="molecule type" value="Genomic_DNA"/>
</dbReference>
<evidence type="ECO:0000313" key="2">
    <source>
        <dbReference type="Proteomes" id="UP001444661"/>
    </source>
</evidence>
<organism evidence="1 2">
    <name type="scientific">Apiospora rasikravindrae</name>
    <dbReference type="NCBI Taxonomy" id="990691"/>
    <lineage>
        <taxon>Eukaryota</taxon>
        <taxon>Fungi</taxon>
        <taxon>Dikarya</taxon>
        <taxon>Ascomycota</taxon>
        <taxon>Pezizomycotina</taxon>
        <taxon>Sordariomycetes</taxon>
        <taxon>Xylariomycetidae</taxon>
        <taxon>Amphisphaeriales</taxon>
        <taxon>Apiosporaceae</taxon>
        <taxon>Apiospora</taxon>
    </lineage>
</organism>
<comment type="caution">
    <text evidence="1">The sequence shown here is derived from an EMBL/GenBank/DDBJ whole genome shotgun (WGS) entry which is preliminary data.</text>
</comment>
<sequence>MVDITGAGGGTGTPTGTRVVTTVEEEGIGVTTTAGGARETLTQGIGMVVEQGIVVVTVPPLTQTALDDDGVGVAVLEQGIVVVTQDQEAAGFDLERECVFVEAVPGADCVHV</sequence>
<evidence type="ECO:0000313" key="1">
    <source>
        <dbReference type="EMBL" id="KAK8024300.1"/>
    </source>
</evidence>